<dbReference type="eggNOG" id="COG0463">
    <property type="taxonomic scope" value="Bacteria"/>
</dbReference>
<dbReference type="SUPFAM" id="SSF48452">
    <property type="entry name" value="TPR-like"/>
    <property type="match status" value="1"/>
</dbReference>
<dbReference type="Proteomes" id="UP000030300">
    <property type="component" value="Chromosome"/>
</dbReference>
<dbReference type="STRING" id="2045.KR76_02875"/>
<evidence type="ECO:0000313" key="1">
    <source>
        <dbReference type="EMBL" id="AIY19675.2"/>
    </source>
</evidence>
<dbReference type="AlphaFoldDB" id="A0A0A1DW60"/>
<protein>
    <submittedName>
        <fullName evidence="1">Glycosyl transferase, group 2 family protein</fullName>
    </submittedName>
</protein>
<dbReference type="Gene3D" id="3.90.550.10">
    <property type="entry name" value="Spore Coat Polysaccharide Biosynthesis Protein SpsA, Chain A"/>
    <property type="match status" value="1"/>
</dbReference>
<keyword evidence="2" id="KW-1185">Reference proteome</keyword>
<dbReference type="SUPFAM" id="SSF53448">
    <property type="entry name" value="Nucleotide-diphospho-sugar transferases"/>
    <property type="match status" value="1"/>
</dbReference>
<dbReference type="PANTHER" id="PTHR43630:SF2">
    <property type="entry name" value="GLYCOSYLTRANSFERASE"/>
    <property type="match status" value="1"/>
</dbReference>
<sequence length="361" mass="40355">MPGIGLMMIVKDEAHVIRRCLDSVRPFVDWWVIADTGSSDGTQDLVRAALAGVPGELVERPWVDFGHNRQEVLDLARASPHRGAGDYALWIDADEQLRDLPPRRPDLTASGYHLPVSYGDARYARLCLVRLADPWRWSGPIHEHLDLPGATLDSLDAPGVLVRHDGARAGDPDTYRKDAALIEQALRERPDDPRLQFYLAQSWRDAGEPARALAAYAVRIANPAGWDQERWQARFQSARLRERLGEPVDQVVDAYLAAYQACPWRAEPLVEAARLERSRQRHEVALLYARAAAALPMPGGEALFVQTSTYTWRAWDEVAVSAYWTGRYDEGLAAARRALAVRPDDERLQANVAWCTQALAG</sequence>
<reference evidence="1 2" key="1">
    <citation type="journal article" date="2015" name="Genome Announc.">
        <title>Complete Genome Sequence of Steroid-Transforming Nocardioides simplex VKM Ac-2033D.</title>
        <authorList>
            <person name="Shtratnikova V.Y."/>
            <person name="Schelkunov M.I."/>
            <person name="Pekov Y.A."/>
            <person name="Fokina V.V."/>
            <person name="Logacheva M.D."/>
            <person name="Sokolov S.L."/>
            <person name="Bragin E.Y."/>
            <person name="Ashapkin V.V."/>
            <person name="Donova M.V."/>
        </authorList>
    </citation>
    <scope>NUCLEOTIDE SEQUENCE [LARGE SCALE GENOMIC DNA]</scope>
    <source>
        <strain evidence="1 2">VKM Ac-2033D</strain>
    </source>
</reference>
<dbReference type="HOGENOM" id="CLU_023736_4_0_11"/>
<dbReference type="RefSeq" id="WP_200887057.1">
    <property type="nucleotide sequence ID" value="NZ_BJMC01000005.1"/>
</dbReference>
<dbReference type="InterPro" id="IPR029044">
    <property type="entry name" value="Nucleotide-diphossugar_trans"/>
</dbReference>
<evidence type="ECO:0000313" key="2">
    <source>
        <dbReference type="Proteomes" id="UP000030300"/>
    </source>
</evidence>
<gene>
    <name evidence="1" type="ORF">KR76_02875</name>
</gene>
<dbReference type="InterPro" id="IPR011990">
    <property type="entry name" value="TPR-like_helical_dom_sf"/>
</dbReference>
<accession>A0A0A1DW60</accession>
<dbReference type="PANTHER" id="PTHR43630">
    <property type="entry name" value="POLY-BETA-1,6-N-ACETYL-D-GLUCOSAMINE SYNTHASE"/>
    <property type="match status" value="1"/>
</dbReference>
<proteinExistence type="predicted"/>
<organism evidence="1 2">
    <name type="scientific">Nocardioides simplex</name>
    <name type="common">Arthrobacter simplex</name>
    <dbReference type="NCBI Taxonomy" id="2045"/>
    <lineage>
        <taxon>Bacteria</taxon>
        <taxon>Bacillati</taxon>
        <taxon>Actinomycetota</taxon>
        <taxon>Actinomycetes</taxon>
        <taxon>Propionibacteriales</taxon>
        <taxon>Nocardioidaceae</taxon>
        <taxon>Pimelobacter</taxon>
    </lineage>
</organism>
<dbReference type="GO" id="GO:0016740">
    <property type="term" value="F:transferase activity"/>
    <property type="evidence" value="ECO:0007669"/>
    <property type="project" value="UniProtKB-KW"/>
</dbReference>
<dbReference type="KEGG" id="psim:KR76_02875"/>
<dbReference type="GeneID" id="96607917"/>
<dbReference type="EMBL" id="CP009896">
    <property type="protein sequence ID" value="AIY19675.2"/>
    <property type="molecule type" value="Genomic_DNA"/>
</dbReference>
<dbReference type="Gene3D" id="1.25.40.10">
    <property type="entry name" value="Tetratricopeptide repeat domain"/>
    <property type="match status" value="1"/>
</dbReference>
<name>A0A0A1DW60_NOCSI</name>
<keyword evidence="1" id="KW-0808">Transferase</keyword>